<sequence>MTFFSSHALSCFYPFCLSLPPLLTACVDPAELTINGTVNTLVVDGTITNLPEPQVIRLNRSKADPLTGRFGSVPITKATVDVLVDSSLVIPCHETEAGSYQLPSDFKGQIGHSYQLRFTLSDGTHYQSTPQIMPAVPAIDRVSAQYNPSSLPVEEQLTGGYRAGHDVYIDWKDPATEHNYYRWEWKLWEKQSWCRSCQQGIYAVNTILDHMYKDKTFYVSGDQPFESCFVPINYFEAGQPPFASGLYVYDYPCRTQCWEILYSSSLNVFDDQYSNGGLITKRKIAQIPFYDSTACLVEIRQLSMTKTAYSYFKRFQDQTQNVGGIADPTPSATVGNIQNSNNSQERIVGYFTASAVSAVRHWLDRKDIIGLPFGQTDPTGESKLPGSELFYSLNLRQPIPEPIYPYPNIRLLGGPPRPVTAICVPSDSRTPLKPAGWQD</sequence>
<name>A0A327NQU0_9BACT</name>
<dbReference type="InterPro" id="IPR025345">
    <property type="entry name" value="DUF4249"/>
</dbReference>
<dbReference type="AlphaFoldDB" id="A0A327NQU0"/>
<dbReference type="Pfam" id="PF14054">
    <property type="entry name" value="DUF4249"/>
    <property type="match status" value="1"/>
</dbReference>
<proteinExistence type="predicted"/>
<dbReference type="RefSeq" id="WP_111348826.1">
    <property type="nucleotide sequence ID" value="NZ_QLII01000001.1"/>
</dbReference>
<keyword evidence="2" id="KW-1185">Reference proteome</keyword>
<protein>
    <submittedName>
        <fullName evidence="1">DUF4249 domain-containing protein</fullName>
    </submittedName>
</protein>
<organism evidence="1 2">
    <name type="scientific">Spirosoma telluris</name>
    <dbReference type="NCBI Taxonomy" id="2183553"/>
    <lineage>
        <taxon>Bacteria</taxon>
        <taxon>Pseudomonadati</taxon>
        <taxon>Bacteroidota</taxon>
        <taxon>Cytophagia</taxon>
        <taxon>Cytophagales</taxon>
        <taxon>Cytophagaceae</taxon>
        <taxon>Spirosoma</taxon>
    </lineage>
</organism>
<evidence type="ECO:0000313" key="2">
    <source>
        <dbReference type="Proteomes" id="UP000249016"/>
    </source>
</evidence>
<comment type="caution">
    <text evidence="1">The sequence shown here is derived from an EMBL/GenBank/DDBJ whole genome shotgun (WGS) entry which is preliminary data.</text>
</comment>
<dbReference type="EMBL" id="QLII01000001">
    <property type="protein sequence ID" value="RAI77801.1"/>
    <property type="molecule type" value="Genomic_DNA"/>
</dbReference>
<accession>A0A327NQU0</accession>
<dbReference type="Proteomes" id="UP000249016">
    <property type="component" value="Unassembled WGS sequence"/>
</dbReference>
<evidence type="ECO:0000313" key="1">
    <source>
        <dbReference type="EMBL" id="RAI77801.1"/>
    </source>
</evidence>
<gene>
    <name evidence="1" type="ORF">HMF3257_33305</name>
</gene>
<reference evidence="1 2" key="1">
    <citation type="submission" date="2018-06" db="EMBL/GenBank/DDBJ databases">
        <title>Spirosoma sp. HMF3257 Genome sequencing and assembly.</title>
        <authorList>
            <person name="Kang H."/>
            <person name="Cha I."/>
            <person name="Kim H."/>
            <person name="Kang J."/>
            <person name="Joh K."/>
        </authorList>
    </citation>
    <scope>NUCLEOTIDE SEQUENCE [LARGE SCALE GENOMIC DNA]</scope>
    <source>
        <strain evidence="1 2">HMF3257</strain>
    </source>
</reference>